<feature type="transmembrane region" description="Helical" evidence="1">
    <location>
        <begin position="32"/>
        <end position="49"/>
    </location>
</feature>
<accession>A0A0G1WXX6</accession>
<dbReference type="STRING" id="1618671.UY67_C0023G0004"/>
<gene>
    <name evidence="2" type="ORF">UY67_C0023G0004</name>
</gene>
<proteinExistence type="predicted"/>
<dbReference type="AlphaFoldDB" id="A0A0G1WXX6"/>
<keyword evidence="1" id="KW-1133">Transmembrane helix</keyword>
<organism evidence="2 3">
    <name type="scientific">Candidatus Kaiserbacteria bacterium GW2011_GWA2_52_12</name>
    <dbReference type="NCBI Taxonomy" id="1618671"/>
    <lineage>
        <taxon>Bacteria</taxon>
        <taxon>Candidatus Kaiseribacteriota</taxon>
    </lineage>
</organism>
<dbReference type="Proteomes" id="UP000034273">
    <property type="component" value="Unassembled WGS sequence"/>
</dbReference>
<keyword evidence="1" id="KW-0812">Transmembrane</keyword>
<name>A0A0G1WXX6_9BACT</name>
<evidence type="ECO:0000256" key="1">
    <source>
        <dbReference type="SAM" id="Phobius"/>
    </source>
</evidence>
<evidence type="ECO:0000313" key="2">
    <source>
        <dbReference type="EMBL" id="KKW23435.1"/>
    </source>
</evidence>
<keyword evidence="1" id="KW-0472">Membrane</keyword>
<reference evidence="2 3" key="1">
    <citation type="journal article" date="2015" name="Nature">
        <title>rRNA introns, odd ribosomes, and small enigmatic genomes across a large radiation of phyla.</title>
        <authorList>
            <person name="Brown C.T."/>
            <person name="Hug L.A."/>
            <person name="Thomas B.C."/>
            <person name="Sharon I."/>
            <person name="Castelle C.J."/>
            <person name="Singh A."/>
            <person name="Wilkins M.J."/>
            <person name="Williams K.H."/>
            <person name="Banfield J.F."/>
        </authorList>
    </citation>
    <scope>NUCLEOTIDE SEQUENCE [LARGE SCALE GENOMIC DNA]</scope>
</reference>
<evidence type="ECO:0000313" key="3">
    <source>
        <dbReference type="Proteomes" id="UP000034273"/>
    </source>
</evidence>
<dbReference type="EMBL" id="LCQW01000023">
    <property type="protein sequence ID" value="KKW23435.1"/>
    <property type="molecule type" value="Genomic_DNA"/>
</dbReference>
<sequence>MSKAQKTFGLILCSMVIVSAGVAAYGSGVLNGLGIAFLVFAYLVAVIVFC</sequence>
<protein>
    <submittedName>
        <fullName evidence="2">Uncharacterized protein</fullName>
    </submittedName>
</protein>
<comment type="caution">
    <text evidence="2">The sequence shown here is derived from an EMBL/GenBank/DDBJ whole genome shotgun (WGS) entry which is preliminary data.</text>
</comment>
<feature type="transmembrane region" description="Helical" evidence="1">
    <location>
        <begin position="7"/>
        <end position="26"/>
    </location>
</feature>